<protein>
    <submittedName>
        <fullName evidence="1">Uncharacterized protein</fullName>
    </submittedName>
</protein>
<accession>A0A0D5Y2I2</accession>
<dbReference type="KEGG" id="pcz:PCL1606_37940"/>
<evidence type="ECO:0000313" key="1">
    <source>
        <dbReference type="EMBL" id="AKA25245.1"/>
    </source>
</evidence>
<dbReference type="EMBL" id="CP011110">
    <property type="protein sequence ID" value="AKA25245.1"/>
    <property type="molecule type" value="Genomic_DNA"/>
</dbReference>
<name>A0A0D5Y2I2_9PSED</name>
<sequence>MSLFQRLKNLMAREPREQILGYSRPELQAIFTAPLPSPAPILPALPHLVPLAHGAVQAYYCALLIDAQDLDSFQALVACRFALIHERRFNDLPVRQYANAPHDRQLISLVSTREFNAVTLRLVTNCPEFLEAIHRQRFAVPPPWIAFEGYPPAWWGESLQGAQGYYNDQYFLPFFTGLSETEKLAYYARYSATQEWTASLLSVGDEQEEPAGWDIR</sequence>
<dbReference type="Proteomes" id="UP000032748">
    <property type="component" value="Chromosome"/>
</dbReference>
<dbReference type="PATRIC" id="fig|587753.10.peg.3781"/>
<reference evidence="1 2" key="1">
    <citation type="journal article" date="2015" name="Mol. Plant Microbe Interact.">
        <title>Comparative Genomic Analysis of Pseudomonas chlororaphis PCL1606 Reveals New Insight into Antifungal Compounds Involved in Biocontrol.</title>
        <authorList>
            <person name="Calderon C.E."/>
            <person name="Ramos C."/>
            <person name="de Vicente A."/>
            <person name="Cazorla F.M."/>
        </authorList>
    </citation>
    <scope>NUCLEOTIDE SEQUENCE [LARGE SCALE GENOMIC DNA]</scope>
    <source>
        <strain evidence="1 2">PCL1606</strain>
    </source>
</reference>
<evidence type="ECO:0000313" key="2">
    <source>
        <dbReference type="Proteomes" id="UP000032748"/>
    </source>
</evidence>
<dbReference type="OrthoDB" id="6851594at2"/>
<dbReference type="AlphaFoldDB" id="A0A0D5Y2I2"/>
<dbReference type="RefSeq" id="WP_045884097.1">
    <property type="nucleotide sequence ID" value="NZ_CP011110.1"/>
</dbReference>
<proteinExistence type="predicted"/>
<organism evidence="1 2">
    <name type="scientific">Pseudomonas chlororaphis</name>
    <dbReference type="NCBI Taxonomy" id="587753"/>
    <lineage>
        <taxon>Bacteria</taxon>
        <taxon>Pseudomonadati</taxon>
        <taxon>Pseudomonadota</taxon>
        <taxon>Gammaproteobacteria</taxon>
        <taxon>Pseudomonadales</taxon>
        <taxon>Pseudomonadaceae</taxon>
        <taxon>Pseudomonas</taxon>
    </lineage>
</organism>
<gene>
    <name evidence="1" type="ORF">PCL1606_37940</name>
</gene>